<feature type="domain" description="Histidine kinase" evidence="11">
    <location>
        <begin position="429"/>
        <end position="638"/>
    </location>
</feature>
<name>A0A9X4MG37_9BACT</name>
<dbReference type="PRINTS" id="PR00344">
    <property type="entry name" value="BCTRLSENSOR"/>
</dbReference>
<dbReference type="Pfam" id="PF08448">
    <property type="entry name" value="PAS_4"/>
    <property type="match status" value="2"/>
</dbReference>
<dbReference type="RefSeq" id="WP_307633829.1">
    <property type="nucleotide sequence ID" value="NZ_JAPHEH010000001.1"/>
</dbReference>
<evidence type="ECO:0000256" key="10">
    <source>
        <dbReference type="SAM" id="Coils"/>
    </source>
</evidence>
<dbReference type="InterPro" id="IPR005467">
    <property type="entry name" value="His_kinase_dom"/>
</dbReference>
<dbReference type="InterPro" id="IPR011006">
    <property type="entry name" value="CheY-like_superfamily"/>
</dbReference>
<keyword evidence="8" id="KW-0902">Two-component regulatory system</keyword>
<evidence type="ECO:0000259" key="14">
    <source>
        <dbReference type="PROSITE" id="PS50113"/>
    </source>
</evidence>
<evidence type="ECO:0000313" key="15">
    <source>
        <dbReference type="EMBL" id="MDG4476864.1"/>
    </source>
</evidence>
<feature type="modified residue" description="4-aspartylphosphate" evidence="9">
    <location>
        <position position="53"/>
    </location>
</feature>
<dbReference type="Pfam" id="PF00072">
    <property type="entry name" value="Response_reg"/>
    <property type="match status" value="1"/>
</dbReference>
<keyword evidence="4" id="KW-0808">Transferase</keyword>
<evidence type="ECO:0000259" key="13">
    <source>
        <dbReference type="PROSITE" id="PS50112"/>
    </source>
</evidence>
<accession>A0A9X4MG37</accession>
<dbReference type="NCBIfam" id="TIGR00229">
    <property type="entry name" value="sensory_box"/>
    <property type="match status" value="1"/>
</dbReference>
<evidence type="ECO:0000259" key="11">
    <source>
        <dbReference type="PROSITE" id="PS50109"/>
    </source>
</evidence>
<reference evidence="15" key="2">
    <citation type="submission" date="2022-10" db="EMBL/GenBank/DDBJ databases">
        <authorList>
            <person name="Aronson H.S."/>
        </authorList>
    </citation>
    <scope>NUCLEOTIDE SEQUENCE</scope>
    <source>
        <strain evidence="15">RS19-109</strain>
    </source>
</reference>
<dbReference type="EC" id="2.7.13.3" evidence="2"/>
<gene>
    <name evidence="15" type="ORF">OLX77_11935</name>
</gene>
<dbReference type="PROSITE" id="PS50113">
    <property type="entry name" value="PAC"/>
    <property type="match status" value="1"/>
</dbReference>
<dbReference type="InterPro" id="IPR003661">
    <property type="entry name" value="HisK_dim/P_dom"/>
</dbReference>
<dbReference type="PROSITE" id="PS50110">
    <property type="entry name" value="RESPONSE_REGULATORY"/>
    <property type="match status" value="1"/>
</dbReference>
<dbReference type="SMART" id="SM00388">
    <property type="entry name" value="HisKA"/>
    <property type="match status" value="1"/>
</dbReference>
<dbReference type="InterPro" id="IPR000700">
    <property type="entry name" value="PAS-assoc_C"/>
</dbReference>
<evidence type="ECO:0000256" key="6">
    <source>
        <dbReference type="ARBA" id="ARBA00022777"/>
    </source>
</evidence>
<keyword evidence="7 15" id="KW-0067">ATP-binding</keyword>
<dbReference type="CDD" id="cd00130">
    <property type="entry name" value="PAS"/>
    <property type="match status" value="1"/>
</dbReference>
<dbReference type="Pfam" id="PF02518">
    <property type="entry name" value="HATPase_c"/>
    <property type="match status" value="1"/>
</dbReference>
<keyword evidence="3 9" id="KW-0597">Phosphoprotein</keyword>
<evidence type="ECO:0000256" key="3">
    <source>
        <dbReference type="ARBA" id="ARBA00022553"/>
    </source>
</evidence>
<evidence type="ECO:0000259" key="12">
    <source>
        <dbReference type="PROSITE" id="PS50110"/>
    </source>
</evidence>
<evidence type="ECO:0000313" key="16">
    <source>
        <dbReference type="Proteomes" id="UP001154240"/>
    </source>
</evidence>
<dbReference type="SMART" id="SM00086">
    <property type="entry name" value="PAC"/>
    <property type="match status" value="1"/>
</dbReference>
<dbReference type="PROSITE" id="PS50109">
    <property type="entry name" value="HIS_KIN"/>
    <property type="match status" value="1"/>
</dbReference>
<evidence type="ECO:0000256" key="9">
    <source>
        <dbReference type="PROSITE-ProRule" id="PRU00169"/>
    </source>
</evidence>
<reference evidence="15" key="1">
    <citation type="journal article" date="2022" name="bioRxiv">
        <title>Thiovibrio frasassiensisgen. nov., sp. nov., an autotrophic, elemental sulfur disproportionating bacterium isolated from sulfidic karst sediment, and proposal of Thiovibrionaceae fam. nov.</title>
        <authorList>
            <person name="Aronson H."/>
            <person name="Thomas C."/>
            <person name="Bhattacharyya M."/>
            <person name="Eckstein S."/>
            <person name="Jensen S."/>
            <person name="Barco R."/>
            <person name="Macalady J."/>
            <person name="Amend J."/>
        </authorList>
    </citation>
    <scope>NUCLEOTIDE SEQUENCE</scope>
    <source>
        <strain evidence="15">RS19-109</strain>
    </source>
</reference>
<comment type="catalytic activity">
    <reaction evidence="1">
        <text>ATP + protein L-histidine = ADP + protein N-phospho-L-histidine.</text>
        <dbReference type="EC" id="2.7.13.3"/>
    </reaction>
</comment>
<dbReference type="SUPFAM" id="SSF47384">
    <property type="entry name" value="Homodimeric domain of signal transducing histidine kinase"/>
    <property type="match status" value="1"/>
</dbReference>
<organism evidence="15 16">
    <name type="scientific">Thiovibrio frasassiensis</name>
    <dbReference type="NCBI Taxonomy" id="2984131"/>
    <lineage>
        <taxon>Bacteria</taxon>
        <taxon>Pseudomonadati</taxon>
        <taxon>Thermodesulfobacteriota</taxon>
        <taxon>Desulfobulbia</taxon>
        <taxon>Desulfobulbales</taxon>
        <taxon>Thiovibrionaceae</taxon>
        <taxon>Thiovibrio</taxon>
    </lineage>
</organism>
<keyword evidence="10" id="KW-0175">Coiled coil</keyword>
<dbReference type="Gene3D" id="3.40.50.2300">
    <property type="match status" value="1"/>
</dbReference>
<dbReference type="SMART" id="SM00387">
    <property type="entry name" value="HATPase_c"/>
    <property type="match status" value="1"/>
</dbReference>
<dbReference type="SUPFAM" id="SSF52172">
    <property type="entry name" value="CheY-like"/>
    <property type="match status" value="1"/>
</dbReference>
<dbReference type="InterPro" id="IPR001789">
    <property type="entry name" value="Sig_transdc_resp-reg_receiver"/>
</dbReference>
<dbReference type="SUPFAM" id="SSF55785">
    <property type="entry name" value="PYP-like sensor domain (PAS domain)"/>
    <property type="match status" value="2"/>
</dbReference>
<dbReference type="PANTHER" id="PTHR43065">
    <property type="entry name" value="SENSOR HISTIDINE KINASE"/>
    <property type="match status" value="1"/>
</dbReference>
<dbReference type="AlphaFoldDB" id="A0A9X4MG37"/>
<dbReference type="InterPro" id="IPR001610">
    <property type="entry name" value="PAC"/>
</dbReference>
<dbReference type="CDD" id="cd00082">
    <property type="entry name" value="HisKA"/>
    <property type="match status" value="1"/>
</dbReference>
<dbReference type="CDD" id="cd17546">
    <property type="entry name" value="REC_hyHK_CKI1_RcsC-like"/>
    <property type="match status" value="1"/>
</dbReference>
<dbReference type="InterPro" id="IPR035965">
    <property type="entry name" value="PAS-like_dom_sf"/>
</dbReference>
<keyword evidence="6" id="KW-0418">Kinase</keyword>
<protein>
    <recommendedName>
        <fullName evidence="2">histidine kinase</fullName>
        <ecNumber evidence="2">2.7.13.3</ecNumber>
    </recommendedName>
</protein>
<dbReference type="SMART" id="SM00091">
    <property type="entry name" value="PAS"/>
    <property type="match status" value="2"/>
</dbReference>
<dbReference type="InterPro" id="IPR004358">
    <property type="entry name" value="Sig_transdc_His_kin-like_C"/>
</dbReference>
<evidence type="ECO:0000256" key="5">
    <source>
        <dbReference type="ARBA" id="ARBA00022741"/>
    </source>
</evidence>
<dbReference type="PROSITE" id="PS50112">
    <property type="entry name" value="PAS"/>
    <property type="match status" value="1"/>
</dbReference>
<dbReference type="InterPro" id="IPR000014">
    <property type="entry name" value="PAS"/>
</dbReference>
<dbReference type="PANTHER" id="PTHR43065:SF10">
    <property type="entry name" value="PEROXIDE STRESS-ACTIVATED HISTIDINE KINASE MAK3"/>
    <property type="match status" value="1"/>
</dbReference>
<dbReference type="Proteomes" id="UP001154240">
    <property type="component" value="Unassembled WGS sequence"/>
</dbReference>
<dbReference type="InterPro" id="IPR036097">
    <property type="entry name" value="HisK_dim/P_sf"/>
</dbReference>
<dbReference type="Gene3D" id="1.10.287.130">
    <property type="match status" value="1"/>
</dbReference>
<evidence type="ECO:0000256" key="1">
    <source>
        <dbReference type="ARBA" id="ARBA00000085"/>
    </source>
</evidence>
<proteinExistence type="predicted"/>
<evidence type="ECO:0000256" key="8">
    <source>
        <dbReference type="ARBA" id="ARBA00023012"/>
    </source>
</evidence>
<feature type="domain" description="PAC" evidence="14">
    <location>
        <begin position="343"/>
        <end position="395"/>
    </location>
</feature>
<feature type="domain" description="Response regulatory" evidence="12">
    <location>
        <begin position="4"/>
        <end position="119"/>
    </location>
</feature>
<dbReference type="Gene3D" id="3.30.565.10">
    <property type="entry name" value="Histidine kinase-like ATPase, C-terminal domain"/>
    <property type="match status" value="1"/>
</dbReference>
<evidence type="ECO:0000256" key="4">
    <source>
        <dbReference type="ARBA" id="ARBA00022679"/>
    </source>
</evidence>
<evidence type="ECO:0000256" key="2">
    <source>
        <dbReference type="ARBA" id="ARBA00012438"/>
    </source>
</evidence>
<dbReference type="InterPro" id="IPR036890">
    <property type="entry name" value="HATPase_C_sf"/>
</dbReference>
<feature type="domain" description="PAS" evidence="13">
    <location>
        <begin position="151"/>
        <end position="221"/>
    </location>
</feature>
<dbReference type="InterPro" id="IPR003594">
    <property type="entry name" value="HATPase_dom"/>
</dbReference>
<dbReference type="Pfam" id="PF00512">
    <property type="entry name" value="HisKA"/>
    <property type="match status" value="1"/>
</dbReference>
<feature type="coiled-coil region" evidence="10">
    <location>
        <begin position="386"/>
        <end position="417"/>
    </location>
</feature>
<keyword evidence="5" id="KW-0547">Nucleotide-binding</keyword>
<sequence>MTRKILVVDNHPMVLKLIANLLRKDGHEVRTAEDGLGALEILKSFVPDIIFVDLVMPNISGEKLCRIIRKMPNLQGVYLVILSAIAAEEELDFTALGADACIAKGSMTNLTRHIARVIELASLTGRQERSREILGLDEVATREITRELLSSRKHFEVILRNMSEGILEFAANKKIIFANPTAVTLVGVPEETLLGTEFTDIFGDHSLETVVALLKRPGEGARKISEEAPVLLNGRQVSLQFLPVVGDEGTSTIVLIHDVTKRKLAEEKIGEQNRFLTKLIESLPHPFFVVGAKNYEVLLANSSAQRHLAALDECLQEIGKGEPCKAPPPYEPFGRVLQDKDSCLMEYVVQGQDGQETTHEIHAHPIFDKKGKVTQIIEYRLDITERKKAEQALRDSKDELQKALDNLRIAQQVAIRQEKLASIGTLASGVAHEILNPLNIIGTLAQVMQLEKIPPSMRENLDEMLAQIKRATKITNNLRTFSHQHAFEVSMVDVHALFDKTAALLEHDLNLDNVQVERHYAPDLPRIEADEDQLAQVFLNLVSNARDAMLSGDKRIIIETRAKDGGVEIRFSDTGPGIGVDEIGKIFDPFFTTKDPGRGTGLGLWIVYSIIENHCGTIRVESEKGKGAQFVIFLPTHLQGREDCGLVEAKQGHSVGDNG</sequence>
<dbReference type="GO" id="GO:0000155">
    <property type="term" value="F:phosphorelay sensor kinase activity"/>
    <property type="evidence" value="ECO:0007669"/>
    <property type="project" value="InterPro"/>
</dbReference>
<dbReference type="GO" id="GO:0005524">
    <property type="term" value="F:ATP binding"/>
    <property type="evidence" value="ECO:0007669"/>
    <property type="project" value="UniProtKB-KW"/>
</dbReference>
<dbReference type="Gene3D" id="3.30.450.20">
    <property type="entry name" value="PAS domain"/>
    <property type="match status" value="2"/>
</dbReference>
<dbReference type="SUPFAM" id="SSF55874">
    <property type="entry name" value="ATPase domain of HSP90 chaperone/DNA topoisomerase II/histidine kinase"/>
    <property type="match status" value="1"/>
</dbReference>
<comment type="caution">
    <text evidence="15">The sequence shown here is derived from an EMBL/GenBank/DDBJ whole genome shotgun (WGS) entry which is preliminary data.</text>
</comment>
<evidence type="ECO:0000256" key="7">
    <source>
        <dbReference type="ARBA" id="ARBA00022840"/>
    </source>
</evidence>
<keyword evidence="16" id="KW-1185">Reference proteome</keyword>
<dbReference type="EMBL" id="JAPHEH010000001">
    <property type="protein sequence ID" value="MDG4476864.1"/>
    <property type="molecule type" value="Genomic_DNA"/>
</dbReference>
<dbReference type="InterPro" id="IPR013656">
    <property type="entry name" value="PAS_4"/>
</dbReference>
<dbReference type="SMART" id="SM00448">
    <property type="entry name" value="REC"/>
    <property type="match status" value="1"/>
</dbReference>